<gene>
    <name evidence="2" type="ORF">SteCoe_9077</name>
</gene>
<keyword evidence="3" id="KW-1185">Reference proteome</keyword>
<dbReference type="AlphaFoldDB" id="A0A1R2CIK6"/>
<feature type="compositionally biased region" description="Basic and acidic residues" evidence="1">
    <location>
        <begin position="1"/>
        <end position="11"/>
    </location>
</feature>
<proteinExistence type="predicted"/>
<comment type="caution">
    <text evidence="2">The sequence shown here is derived from an EMBL/GenBank/DDBJ whole genome shotgun (WGS) entry which is preliminary data.</text>
</comment>
<reference evidence="2 3" key="1">
    <citation type="submission" date="2016-11" db="EMBL/GenBank/DDBJ databases">
        <title>The macronuclear genome of Stentor coeruleus: a giant cell with tiny introns.</title>
        <authorList>
            <person name="Slabodnick M."/>
            <person name="Ruby J.G."/>
            <person name="Reiff S.B."/>
            <person name="Swart E.C."/>
            <person name="Gosai S."/>
            <person name="Prabakaran S."/>
            <person name="Witkowska E."/>
            <person name="Larue G.E."/>
            <person name="Fisher S."/>
            <person name="Freeman R.M."/>
            <person name="Gunawardena J."/>
            <person name="Chu W."/>
            <person name="Stover N.A."/>
            <person name="Gregory B.D."/>
            <person name="Nowacki M."/>
            <person name="Derisi J."/>
            <person name="Roy S.W."/>
            <person name="Marshall W.F."/>
            <person name="Sood P."/>
        </authorList>
    </citation>
    <scope>NUCLEOTIDE SEQUENCE [LARGE SCALE GENOMIC DNA]</scope>
    <source>
        <strain evidence="2">WM001</strain>
    </source>
</reference>
<sequence>MDFYEIEDKSSPDSWSTCDMSSQQDLNATPAKEISEKCRILKQRKSIKSIFSTLKSFINPPTNDSTPIIDYINSTFNDESLENLSSKLNFKCCSLKKHSSGCMKKWKNVQDALISLAMDYSQEPKMIFSIKKRKSQGSKVLLDKSQPSWIHRLILQSLLDISSN</sequence>
<dbReference type="EMBL" id="MPUH01000139">
    <property type="protein sequence ID" value="OMJ88874.1"/>
    <property type="molecule type" value="Genomic_DNA"/>
</dbReference>
<evidence type="ECO:0000313" key="3">
    <source>
        <dbReference type="Proteomes" id="UP000187209"/>
    </source>
</evidence>
<evidence type="ECO:0000256" key="1">
    <source>
        <dbReference type="SAM" id="MobiDB-lite"/>
    </source>
</evidence>
<organism evidence="2 3">
    <name type="scientific">Stentor coeruleus</name>
    <dbReference type="NCBI Taxonomy" id="5963"/>
    <lineage>
        <taxon>Eukaryota</taxon>
        <taxon>Sar</taxon>
        <taxon>Alveolata</taxon>
        <taxon>Ciliophora</taxon>
        <taxon>Postciliodesmatophora</taxon>
        <taxon>Heterotrichea</taxon>
        <taxon>Heterotrichida</taxon>
        <taxon>Stentoridae</taxon>
        <taxon>Stentor</taxon>
    </lineage>
</organism>
<feature type="compositionally biased region" description="Polar residues" evidence="1">
    <location>
        <begin position="12"/>
        <end position="27"/>
    </location>
</feature>
<evidence type="ECO:0000313" key="2">
    <source>
        <dbReference type="EMBL" id="OMJ88874.1"/>
    </source>
</evidence>
<dbReference type="Proteomes" id="UP000187209">
    <property type="component" value="Unassembled WGS sequence"/>
</dbReference>
<name>A0A1R2CIK6_9CILI</name>
<feature type="region of interest" description="Disordered" evidence="1">
    <location>
        <begin position="1"/>
        <end position="28"/>
    </location>
</feature>
<protein>
    <submittedName>
        <fullName evidence="2">Uncharacterized protein</fullName>
    </submittedName>
</protein>
<accession>A0A1R2CIK6</accession>